<name>A0A8S5Q8Z6_9CAUD</name>
<dbReference type="GO" id="GO:0008170">
    <property type="term" value="F:N-methyltransferase activity"/>
    <property type="evidence" value="ECO:0007669"/>
    <property type="project" value="InterPro"/>
</dbReference>
<comment type="similarity">
    <text evidence="1">Belongs to the N(4)/N(6)-methyltransferase family.</text>
</comment>
<dbReference type="Gene3D" id="3.40.50.150">
    <property type="entry name" value="Vaccinia Virus protein VP39"/>
    <property type="match status" value="1"/>
</dbReference>
<dbReference type="Pfam" id="PF01555">
    <property type="entry name" value="N6_N4_Mtase"/>
    <property type="match status" value="1"/>
</dbReference>
<evidence type="ECO:0000259" key="4">
    <source>
        <dbReference type="Pfam" id="PF01555"/>
    </source>
</evidence>
<sequence>MFDFGYYNMDCMQGMKEFPDKYFDLAIVDPPYGRKEHGGRNRSGYVRQKNGSKIFVKDGKYGNRDWDNEPPSEEYFNELIRVSKNQIIWGCNYFDYPLMGGRIIWDKCNNGSDQSDAEIAYCSMNDRVDIVRYMWRGMFQGKSIAEGTTQQGNKRLNEKRIHPTQKPVALYEWLLNRYAKPNDIILDTHVGSASSLIACYNTNHKFVGFELDEYYYKVSKQRLDTEMAQMRLSDFIGDTV</sequence>
<dbReference type="PROSITE" id="PS00092">
    <property type="entry name" value="N6_MTASE"/>
    <property type="match status" value="1"/>
</dbReference>
<protein>
    <submittedName>
        <fullName evidence="5">Adenine specific DNA methyltransferase</fullName>
    </submittedName>
</protein>
<reference evidence="5" key="1">
    <citation type="journal article" date="2021" name="Proc. Natl. Acad. Sci. U.S.A.">
        <title>A Catalog of Tens of Thousands of Viruses from Human Metagenomes Reveals Hidden Associations with Chronic Diseases.</title>
        <authorList>
            <person name="Tisza M.J."/>
            <person name="Buck C.B."/>
        </authorList>
    </citation>
    <scope>NUCLEOTIDE SEQUENCE</scope>
    <source>
        <strain evidence="5">Ctu9a31</strain>
    </source>
</reference>
<keyword evidence="2 5" id="KW-0489">Methyltransferase</keyword>
<evidence type="ECO:0000256" key="2">
    <source>
        <dbReference type="ARBA" id="ARBA00022603"/>
    </source>
</evidence>
<proteinExistence type="inferred from homology"/>
<organism evidence="5">
    <name type="scientific">Siphoviridae sp. ctu9a31</name>
    <dbReference type="NCBI Taxonomy" id="2825712"/>
    <lineage>
        <taxon>Viruses</taxon>
        <taxon>Duplodnaviria</taxon>
        <taxon>Heunggongvirae</taxon>
        <taxon>Uroviricota</taxon>
        <taxon>Caudoviricetes</taxon>
    </lineage>
</organism>
<dbReference type="GO" id="GO:0003677">
    <property type="term" value="F:DNA binding"/>
    <property type="evidence" value="ECO:0007669"/>
    <property type="project" value="InterPro"/>
</dbReference>
<dbReference type="SUPFAM" id="SSF53335">
    <property type="entry name" value="S-adenosyl-L-methionine-dependent methyltransferases"/>
    <property type="match status" value="1"/>
</dbReference>
<keyword evidence="3" id="KW-0808">Transferase</keyword>
<dbReference type="InterPro" id="IPR002941">
    <property type="entry name" value="DNA_methylase_N4/N6"/>
</dbReference>
<evidence type="ECO:0000256" key="3">
    <source>
        <dbReference type="ARBA" id="ARBA00022679"/>
    </source>
</evidence>
<accession>A0A8S5Q8Z6</accession>
<feature type="domain" description="DNA methylase N-4/N-6" evidence="4">
    <location>
        <begin position="150"/>
        <end position="220"/>
    </location>
</feature>
<evidence type="ECO:0000256" key="1">
    <source>
        <dbReference type="ARBA" id="ARBA00006594"/>
    </source>
</evidence>
<dbReference type="PRINTS" id="PR00508">
    <property type="entry name" value="S21N4MTFRASE"/>
</dbReference>
<dbReference type="InterPro" id="IPR002052">
    <property type="entry name" value="DNA_methylase_N6_adenine_CS"/>
</dbReference>
<dbReference type="GO" id="GO:0032259">
    <property type="term" value="P:methylation"/>
    <property type="evidence" value="ECO:0007669"/>
    <property type="project" value="UniProtKB-KW"/>
</dbReference>
<dbReference type="InterPro" id="IPR029063">
    <property type="entry name" value="SAM-dependent_MTases_sf"/>
</dbReference>
<dbReference type="EMBL" id="BK015613">
    <property type="protein sequence ID" value="DAE15815.1"/>
    <property type="molecule type" value="Genomic_DNA"/>
</dbReference>
<dbReference type="InterPro" id="IPR001091">
    <property type="entry name" value="RM_Methyltransferase"/>
</dbReference>
<evidence type="ECO:0000313" key="5">
    <source>
        <dbReference type="EMBL" id="DAE15815.1"/>
    </source>
</evidence>